<keyword evidence="2" id="KW-1185">Reference proteome</keyword>
<accession>A0A3P8CT05</accession>
<sequence>MFTSSVIFFEVSSSMTFCLKDVTSEHKAKREEIKNV</sequence>
<protein>
    <submittedName>
        <fullName evidence="1">Uncharacterized protein</fullName>
    </submittedName>
</protein>
<organism evidence="1 2">
    <name type="scientific">Schistosoma margrebowiei</name>
    <dbReference type="NCBI Taxonomy" id="48269"/>
    <lineage>
        <taxon>Eukaryota</taxon>
        <taxon>Metazoa</taxon>
        <taxon>Spiralia</taxon>
        <taxon>Lophotrochozoa</taxon>
        <taxon>Platyhelminthes</taxon>
        <taxon>Trematoda</taxon>
        <taxon>Digenea</taxon>
        <taxon>Strigeidida</taxon>
        <taxon>Schistosomatoidea</taxon>
        <taxon>Schistosomatidae</taxon>
        <taxon>Schistosoma</taxon>
    </lineage>
</organism>
<dbReference type="EMBL" id="UZAI01004712">
    <property type="protein sequence ID" value="VDO87525.1"/>
    <property type="molecule type" value="Genomic_DNA"/>
</dbReference>
<evidence type="ECO:0000313" key="2">
    <source>
        <dbReference type="Proteomes" id="UP000277204"/>
    </source>
</evidence>
<dbReference type="Proteomes" id="UP000277204">
    <property type="component" value="Unassembled WGS sequence"/>
</dbReference>
<gene>
    <name evidence="1" type="ORF">SMRZ_LOCUS9730</name>
</gene>
<name>A0A3P8CT05_9TREM</name>
<dbReference type="AlphaFoldDB" id="A0A3P8CT05"/>
<evidence type="ECO:0000313" key="1">
    <source>
        <dbReference type="EMBL" id="VDO87525.1"/>
    </source>
</evidence>
<proteinExistence type="predicted"/>
<reference evidence="1 2" key="1">
    <citation type="submission" date="2018-11" db="EMBL/GenBank/DDBJ databases">
        <authorList>
            <consortium name="Pathogen Informatics"/>
        </authorList>
    </citation>
    <scope>NUCLEOTIDE SEQUENCE [LARGE SCALE GENOMIC DNA]</scope>
    <source>
        <strain evidence="1 2">Zambia</strain>
    </source>
</reference>